<dbReference type="CDD" id="cd04301">
    <property type="entry name" value="NAT_SF"/>
    <property type="match status" value="1"/>
</dbReference>
<dbReference type="SUPFAM" id="SSF55729">
    <property type="entry name" value="Acyl-CoA N-acyltransferases (Nat)"/>
    <property type="match status" value="1"/>
</dbReference>
<dbReference type="AlphaFoldDB" id="A0AAE3KCL1"/>
<dbReference type="RefSeq" id="WP_253480068.1">
    <property type="nucleotide sequence ID" value="NZ_JALJXV010000007.1"/>
</dbReference>
<keyword evidence="5" id="KW-1185">Reference proteome</keyword>
<dbReference type="InterPro" id="IPR016181">
    <property type="entry name" value="Acyl_CoA_acyltransferase"/>
</dbReference>
<feature type="domain" description="N-acetyltransferase" evidence="3">
    <location>
        <begin position="4"/>
        <end position="141"/>
    </location>
</feature>
<evidence type="ECO:0000256" key="2">
    <source>
        <dbReference type="ARBA" id="ARBA00023315"/>
    </source>
</evidence>
<dbReference type="InterPro" id="IPR050832">
    <property type="entry name" value="Bact_Acetyltransf"/>
</dbReference>
<protein>
    <submittedName>
        <fullName evidence="4">GNAT family N-acyltransferase</fullName>
    </submittedName>
</protein>
<proteinExistence type="predicted"/>
<gene>
    <name evidence="4" type="ORF">J2T57_003046</name>
</gene>
<keyword evidence="2" id="KW-0012">Acyltransferase</keyword>
<keyword evidence="1" id="KW-0808">Transferase</keyword>
<dbReference type="Gene3D" id="3.40.630.30">
    <property type="match status" value="1"/>
</dbReference>
<comment type="caution">
    <text evidence="4">The sequence shown here is derived from an EMBL/GenBank/DDBJ whole genome shotgun (WGS) entry which is preliminary data.</text>
</comment>
<dbReference type="PANTHER" id="PTHR43877">
    <property type="entry name" value="AMINOALKYLPHOSPHONATE N-ACETYLTRANSFERASE-RELATED-RELATED"/>
    <property type="match status" value="1"/>
</dbReference>
<accession>A0AAE3KCL1</accession>
<dbReference type="EMBL" id="JALJXV010000007">
    <property type="protein sequence ID" value="MCP1675891.1"/>
    <property type="molecule type" value="Genomic_DNA"/>
</dbReference>
<evidence type="ECO:0000313" key="5">
    <source>
        <dbReference type="Proteomes" id="UP001205843"/>
    </source>
</evidence>
<dbReference type="Pfam" id="PF13673">
    <property type="entry name" value="Acetyltransf_10"/>
    <property type="match status" value="1"/>
</dbReference>
<evidence type="ECO:0000259" key="3">
    <source>
        <dbReference type="PROSITE" id="PS51186"/>
    </source>
</evidence>
<dbReference type="Proteomes" id="UP001205843">
    <property type="component" value="Unassembled WGS sequence"/>
</dbReference>
<sequence>MTSIEIIDGSWKAMQARAMPIRMQVFVREQQVPIDLEQDDQDATAHHWVAQVGAECVGTVRLTMDGHLGRLAVLAQWRRQGIGAQLTECVVTHALAHGQHDLDLNAQTHAIPFYEALGFVVDGPEFMEAGMPHRHMRLRRASDVG</sequence>
<dbReference type="PANTHER" id="PTHR43877:SF1">
    <property type="entry name" value="ACETYLTRANSFERASE"/>
    <property type="match status" value="1"/>
</dbReference>
<reference evidence="4" key="1">
    <citation type="submission" date="2022-03" db="EMBL/GenBank/DDBJ databases">
        <title>Genomic Encyclopedia of Type Strains, Phase III (KMG-III): the genomes of soil and plant-associated and newly described type strains.</title>
        <authorList>
            <person name="Whitman W."/>
        </authorList>
    </citation>
    <scope>NUCLEOTIDE SEQUENCE</scope>
    <source>
        <strain evidence="4">ANL 6-2</strain>
    </source>
</reference>
<evidence type="ECO:0000313" key="4">
    <source>
        <dbReference type="EMBL" id="MCP1675891.1"/>
    </source>
</evidence>
<evidence type="ECO:0000256" key="1">
    <source>
        <dbReference type="ARBA" id="ARBA00022679"/>
    </source>
</evidence>
<name>A0AAE3KCL1_9GAMM</name>
<organism evidence="4 5">
    <name type="scientific">Natronocella acetinitrilica</name>
    <dbReference type="NCBI Taxonomy" id="414046"/>
    <lineage>
        <taxon>Bacteria</taxon>
        <taxon>Pseudomonadati</taxon>
        <taxon>Pseudomonadota</taxon>
        <taxon>Gammaproteobacteria</taxon>
        <taxon>Chromatiales</taxon>
        <taxon>Ectothiorhodospiraceae</taxon>
        <taxon>Natronocella</taxon>
    </lineage>
</organism>
<dbReference type="PROSITE" id="PS51186">
    <property type="entry name" value="GNAT"/>
    <property type="match status" value="1"/>
</dbReference>
<dbReference type="InterPro" id="IPR000182">
    <property type="entry name" value="GNAT_dom"/>
</dbReference>
<dbReference type="GO" id="GO:0016747">
    <property type="term" value="F:acyltransferase activity, transferring groups other than amino-acyl groups"/>
    <property type="evidence" value="ECO:0007669"/>
    <property type="project" value="InterPro"/>
</dbReference>